<dbReference type="Proteomes" id="UP000273083">
    <property type="component" value="Unassembled WGS sequence"/>
</dbReference>
<evidence type="ECO:0000256" key="3">
    <source>
        <dbReference type="ARBA" id="ARBA00022723"/>
    </source>
</evidence>
<evidence type="ECO:0000256" key="4">
    <source>
        <dbReference type="ARBA" id="ARBA00022729"/>
    </source>
</evidence>
<keyword evidence="4" id="KW-0732">Signal</keyword>
<dbReference type="Gene3D" id="3.40.190.10">
    <property type="entry name" value="Periplasmic binding protein-like II"/>
    <property type="match status" value="2"/>
</dbReference>
<keyword evidence="3 5" id="KW-0479">Metal-binding</keyword>
<name>A0A3N1XQN1_9FIRM</name>
<dbReference type="CDD" id="cd13537">
    <property type="entry name" value="PBP2_YvgL_like"/>
    <property type="match status" value="1"/>
</dbReference>
<dbReference type="RefSeq" id="WP_243115326.1">
    <property type="nucleotide sequence ID" value="NZ_RJVG01000004.1"/>
</dbReference>
<dbReference type="GO" id="GO:0015689">
    <property type="term" value="P:molybdate ion transport"/>
    <property type="evidence" value="ECO:0007669"/>
    <property type="project" value="InterPro"/>
</dbReference>
<dbReference type="PANTHER" id="PTHR30632">
    <property type="entry name" value="MOLYBDATE-BINDING PERIPLASMIC PROTEIN"/>
    <property type="match status" value="1"/>
</dbReference>
<organism evidence="6 7">
    <name type="scientific">Mobilisporobacter senegalensis</name>
    <dbReference type="NCBI Taxonomy" id="1329262"/>
    <lineage>
        <taxon>Bacteria</taxon>
        <taxon>Bacillati</taxon>
        <taxon>Bacillota</taxon>
        <taxon>Clostridia</taxon>
        <taxon>Lachnospirales</taxon>
        <taxon>Lachnospiraceae</taxon>
        <taxon>Mobilisporobacter</taxon>
    </lineage>
</organism>
<feature type="binding site" evidence="5">
    <location>
        <position position="71"/>
    </location>
    <ligand>
        <name>molybdate</name>
        <dbReference type="ChEBI" id="CHEBI:36264"/>
    </ligand>
</feature>
<dbReference type="Pfam" id="PF13531">
    <property type="entry name" value="SBP_bac_11"/>
    <property type="match status" value="1"/>
</dbReference>
<sequence length="261" mass="29104">MIRKRMQLIVTVSIIAIILLGCRRERLNDDQEDTDILIAAAVSLQKIMDEIQIKYHENHPQINMTFTYGSSGSLEQQIEQGAPVDVFISAAQKQMDMLKDKNLIIDNTLINVLENKVILIVPKSSDLEITGFEDILKASKIALGDPDTVPAGQYAKEIFTYLNILDAVKEKTTYGKDVAEVFTWVSTGNADAGVVYETDALSNDDVKIVAKAPEGSHSKIIYPAAVIKNTKEEKAAKQFLEYLQSKEAREIFEKHGFTPIE</sequence>
<dbReference type="InterPro" id="IPR041879">
    <property type="entry name" value="YvgL-like_PBP2"/>
</dbReference>
<protein>
    <submittedName>
        <fullName evidence="6">Molybdate transport system substrate-binding protein</fullName>
    </submittedName>
</protein>
<dbReference type="PANTHER" id="PTHR30632:SF0">
    <property type="entry name" value="SULFATE-BINDING PROTEIN"/>
    <property type="match status" value="1"/>
</dbReference>
<comment type="similarity">
    <text evidence="1">Belongs to the bacterial solute-binding protein ModA family.</text>
</comment>
<dbReference type="AlphaFoldDB" id="A0A3N1XQN1"/>
<gene>
    <name evidence="6" type="ORF">EDD66_10443</name>
</gene>
<evidence type="ECO:0000313" key="7">
    <source>
        <dbReference type="Proteomes" id="UP000273083"/>
    </source>
</evidence>
<dbReference type="FunFam" id="3.40.190.10:FF:000035">
    <property type="entry name" value="Molybdate ABC transporter substrate-binding protein"/>
    <property type="match status" value="1"/>
</dbReference>
<reference evidence="6 7" key="1">
    <citation type="submission" date="2018-11" db="EMBL/GenBank/DDBJ databases">
        <title>Genomic Encyclopedia of Type Strains, Phase IV (KMG-IV): sequencing the most valuable type-strain genomes for metagenomic binning, comparative biology and taxonomic classification.</title>
        <authorList>
            <person name="Goeker M."/>
        </authorList>
    </citation>
    <scope>NUCLEOTIDE SEQUENCE [LARGE SCALE GENOMIC DNA]</scope>
    <source>
        <strain evidence="6 7">DSM 26537</strain>
    </source>
</reference>
<dbReference type="GO" id="GO:0030973">
    <property type="term" value="F:molybdate ion binding"/>
    <property type="evidence" value="ECO:0007669"/>
    <property type="project" value="UniProtKB-ARBA"/>
</dbReference>
<feature type="binding site" evidence="5">
    <location>
        <position position="43"/>
    </location>
    <ligand>
        <name>molybdate</name>
        <dbReference type="ChEBI" id="CHEBI:36264"/>
    </ligand>
</feature>
<dbReference type="PIRSF" id="PIRSF004846">
    <property type="entry name" value="ModA"/>
    <property type="match status" value="1"/>
</dbReference>
<keyword evidence="2 5" id="KW-0500">Molybdenum</keyword>
<dbReference type="PROSITE" id="PS51257">
    <property type="entry name" value="PROKAR_LIPOPROTEIN"/>
    <property type="match status" value="1"/>
</dbReference>
<proteinExistence type="inferred from homology"/>
<evidence type="ECO:0000256" key="5">
    <source>
        <dbReference type="PIRSR" id="PIRSR004846-1"/>
    </source>
</evidence>
<dbReference type="InterPro" id="IPR005950">
    <property type="entry name" value="ModA"/>
</dbReference>
<accession>A0A3N1XQN1</accession>
<dbReference type="EMBL" id="RJVG01000004">
    <property type="protein sequence ID" value="ROR28461.1"/>
    <property type="molecule type" value="Genomic_DNA"/>
</dbReference>
<dbReference type="NCBIfam" id="TIGR01256">
    <property type="entry name" value="modA"/>
    <property type="match status" value="1"/>
</dbReference>
<comment type="caution">
    <text evidence="6">The sequence shown here is derived from an EMBL/GenBank/DDBJ whole genome shotgun (WGS) entry which is preliminary data.</text>
</comment>
<keyword evidence="7" id="KW-1185">Reference proteome</keyword>
<evidence type="ECO:0000256" key="1">
    <source>
        <dbReference type="ARBA" id="ARBA00009175"/>
    </source>
</evidence>
<feature type="binding site" evidence="5">
    <location>
        <position position="151"/>
    </location>
    <ligand>
        <name>molybdate</name>
        <dbReference type="ChEBI" id="CHEBI:36264"/>
    </ligand>
</feature>
<evidence type="ECO:0000313" key="6">
    <source>
        <dbReference type="EMBL" id="ROR28461.1"/>
    </source>
</evidence>
<dbReference type="GO" id="GO:0046872">
    <property type="term" value="F:metal ion binding"/>
    <property type="evidence" value="ECO:0007669"/>
    <property type="project" value="UniProtKB-KW"/>
</dbReference>
<dbReference type="GO" id="GO:1901359">
    <property type="term" value="F:tungstate binding"/>
    <property type="evidence" value="ECO:0007669"/>
    <property type="project" value="UniProtKB-ARBA"/>
</dbReference>
<dbReference type="InterPro" id="IPR050682">
    <property type="entry name" value="ModA/WtpA"/>
</dbReference>
<evidence type="ECO:0000256" key="2">
    <source>
        <dbReference type="ARBA" id="ARBA00022505"/>
    </source>
</evidence>
<feature type="binding site" evidence="5">
    <location>
        <position position="196"/>
    </location>
    <ligand>
        <name>molybdate</name>
        <dbReference type="ChEBI" id="CHEBI:36264"/>
    </ligand>
</feature>
<dbReference type="SUPFAM" id="SSF53850">
    <property type="entry name" value="Periplasmic binding protein-like II"/>
    <property type="match status" value="1"/>
</dbReference>
<feature type="binding site" evidence="5">
    <location>
        <position position="178"/>
    </location>
    <ligand>
        <name>molybdate</name>
        <dbReference type="ChEBI" id="CHEBI:36264"/>
    </ligand>
</feature>